<keyword evidence="2" id="KW-0812">Transmembrane</keyword>
<protein>
    <recommendedName>
        <fullName evidence="3">Amine oxidase domain-containing protein</fullName>
    </recommendedName>
</protein>
<dbReference type="PANTHER" id="PTHR10742:SF410">
    <property type="entry name" value="LYSINE-SPECIFIC HISTONE DEMETHYLASE 2"/>
    <property type="match status" value="1"/>
</dbReference>
<feature type="domain" description="Amine oxidase" evidence="3">
    <location>
        <begin position="195"/>
        <end position="270"/>
    </location>
</feature>
<dbReference type="SUPFAM" id="SSF51905">
    <property type="entry name" value="FAD/NAD(P)-binding domain"/>
    <property type="match status" value="1"/>
</dbReference>
<evidence type="ECO:0000256" key="2">
    <source>
        <dbReference type="SAM" id="Phobius"/>
    </source>
</evidence>
<feature type="transmembrane region" description="Helical" evidence="2">
    <location>
        <begin position="7"/>
        <end position="26"/>
    </location>
</feature>
<accession>A0AAD2FZI9</accession>
<feature type="region of interest" description="Disordered" evidence="1">
    <location>
        <begin position="378"/>
        <end position="407"/>
    </location>
</feature>
<evidence type="ECO:0000313" key="4">
    <source>
        <dbReference type="EMBL" id="CAJ1957592.1"/>
    </source>
</evidence>
<keyword evidence="5" id="KW-1185">Reference proteome</keyword>
<dbReference type="AlphaFoldDB" id="A0AAD2FZI9"/>
<dbReference type="InterPro" id="IPR050281">
    <property type="entry name" value="Flavin_monoamine_oxidase"/>
</dbReference>
<dbReference type="Proteomes" id="UP001295423">
    <property type="component" value="Unassembled WGS sequence"/>
</dbReference>
<dbReference type="InterPro" id="IPR002937">
    <property type="entry name" value="Amino_oxidase"/>
</dbReference>
<dbReference type="PANTHER" id="PTHR10742">
    <property type="entry name" value="FLAVIN MONOAMINE OXIDASE"/>
    <property type="match status" value="1"/>
</dbReference>
<dbReference type="Pfam" id="PF13450">
    <property type="entry name" value="NAD_binding_8"/>
    <property type="match status" value="1"/>
</dbReference>
<keyword evidence="2" id="KW-1133">Transmembrane helix</keyword>
<evidence type="ECO:0000259" key="3">
    <source>
        <dbReference type="Pfam" id="PF01593"/>
    </source>
</evidence>
<comment type="caution">
    <text evidence="4">The sequence shown here is derived from an EMBL/GenBank/DDBJ whole genome shotgun (WGS) entry which is preliminary data.</text>
</comment>
<dbReference type="Pfam" id="PF01593">
    <property type="entry name" value="Amino_oxidase"/>
    <property type="match status" value="1"/>
</dbReference>
<gene>
    <name evidence="4" type="ORF">CYCCA115_LOCUS16788</name>
</gene>
<keyword evidence="2" id="KW-0472">Membrane</keyword>
<feature type="compositionally biased region" description="Acidic residues" evidence="1">
    <location>
        <begin position="385"/>
        <end position="403"/>
    </location>
</feature>
<dbReference type="InterPro" id="IPR036188">
    <property type="entry name" value="FAD/NAD-bd_sf"/>
</dbReference>
<dbReference type="PRINTS" id="PR00420">
    <property type="entry name" value="RNGMNOXGNASE"/>
</dbReference>
<sequence>MIRIGKIRIKVGLSALVGLYLVFVFLSSGGKREGYEPTPLSSLPSLIETDVLIIGAGIAGLTAAATLREQDVKFKILEASRKIGGRLQTTHQFGGIGFDVGSTLVYEPAWPNIIARKDVNATTVRFSSKKLPCYGQWVFENYTWNDFVMDHMQPERGEIVHSCFVESVSYPKLKKSKKDEKQQEDDDAPVAAICGKHTFHAKHIIVTSPLNVLKSGDMKFNPPLPKALVQDHPATVMDGIKVIMEFKWPFYPKYVDMGWYQPKDPPGLTKFYGADLLQPHSRNYVIVGDILGSHATQYYDMTNASSAQFVLDVKKPGWKKDWTEKNFTNHLLKILDRQMVNYFLQEDVVSANLIKMQIVYWNKIKSIRGGSIQPFDCAAPPVESSEGDDDDDDNGDESGDADDDKPKICGGTQLINGKLILAGEAFPYISNPGEIGWVHNAALSGRHAAGQVISKLLPKGGKKIASKLKLPQKTDWQSPWLNPKLMDQITKEEFAEAAAKRAELIK</sequence>
<dbReference type="GO" id="GO:0016491">
    <property type="term" value="F:oxidoreductase activity"/>
    <property type="evidence" value="ECO:0007669"/>
    <property type="project" value="InterPro"/>
</dbReference>
<evidence type="ECO:0000256" key="1">
    <source>
        <dbReference type="SAM" id="MobiDB-lite"/>
    </source>
</evidence>
<dbReference type="EMBL" id="CAKOGP040001947">
    <property type="protein sequence ID" value="CAJ1957592.1"/>
    <property type="molecule type" value="Genomic_DNA"/>
</dbReference>
<name>A0AAD2FZI9_9STRA</name>
<evidence type="ECO:0000313" key="5">
    <source>
        <dbReference type="Proteomes" id="UP001295423"/>
    </source>
</evidence>
<dbReference type="Gene3D" id="3.50.50.60">
    <property type="entry name" value="FAD/NAD(P)-binding domain"/>
    <property type="match status" value="2"/>
</dbReference>
<organism evidence="4 5">
    <name type="scientific">Cylindrotheca closterium</name>
    <dbReference type="NCBI Taxonomy" id="2856"/>
    <lineage>
        <taxon>Eukaryota</taxon>
        <taxon>Sar</taxon>
        <taxon>Stramenopiles</taxon>
        <taxon>Ochrophyta</taxon>
        <taxon>Bacillariophyta</taxon>
        <taxon>Bacillariophyceae</taxon>
        <taxon>Bacillariophycidae</taxon>
        <taxon>Bacillariales</taxon>
        <taxon>Bacillariaceae</taxon>
        <taxon>Cylindrotheca</taxon>
    </lineage>
</organism>
<proteinExistence type="predicted"/>
<reference evidence="4" key="1">
    <citation type="submission" date="2023-08" db="EMBL/GenBank/DDBJ databases">
        <authorList>
            <person name="Audoor S."/>
            <person name="Bilcke G."/>
        </authorList>
    </citation>
    <scope>NUCLEOTIDE SEQUENCE</scope>
</reference>